<keyword evidence="8" id="KW-0805">Transcription regulation</keyword>
<dbReference type="SUPFAM" id="SSF144232">
    <property type="entry name" value="HIT/MYND zinc finger-like"/>
    <property type="match status" value="1"/>
</dbReference>
<dbReference type="GO" id="GO:0140006">
    <property type="term" value="F:histone H3 reader activity"/>
    <property type="evidence" value="ECO:0007669"/>
    <property type="project" value="UniProtKB-ARBA"/>
</dbReference>
<dbReference type="GO" id="GO:0034243">
    <property type="term" value="P:regulation of transcription elongation by RNA polymerase II"/>
    <property type="evidence" value="ECO:0007669"/>
    <property type="project" value="InterPro"/>
</dbReference>
<evidence type="ECO:0000256" key="13">
    <source>
        <dbReference type="SAM" id="Coils"/>
    </source>
</evidence>
<dbReference type="GO" id="GO:0005634">
    <property type="term" value="C:nucleus"/>
    <property type="evidence" value="ECO:0007669"/>
    <property type="project" value="UniProtKB-SubCell"/>
</dbReference>
<keyword evidence="5 12" id="KW-0863">Zinc-finger</keyword>
<evidence type="ECO:0000256" key="2">
    <source>
        <dbReference type="ARBA" id="ARBA00004286"/>
    </source>
</evidence>
<accession>A0A915LJX9</accession>
<dbReference type="PANTHER" id="PTHR46379">
    <property type="entry name" value="ZINC FINGER MYND DOMAIN-CONTAINING"/>
    <property type="match status" value="1"/>
</dbReference>
<evidence type="ECO:0000256" key="8">
    <source>
        <dbReference type="ARBA" id="ARBA00023015"/>
    </source>
</evidence>
<evidence type="ECO:0000256" key="11">
    <source>
        <dbReference type="ARBA" id="ARBA00023242"/>
    </source>
</evidence>
<evidence type="ECO:0000256" key="4">
    <source>
        <dbReference type="ARBA" id="ARBA00022723"/>
    </source>
</evidence>
<evidence type="ECO:0000313" key="15">
    <source>
        <dbReference type="Proteomes" id="UP000887561"/>
    </source>
</evidence>
<keyword evidence="7" id="KW-0156">Chromatin regulator</keyword>
<keyword evidence="6" id="KW-0862">Zinc</keyword>
<keyword evidence="11" id="KW-0539">Nucleus</keyword>
<evidence type="ECO:0000256" key="6">
    <source>
        <dbReference type="ARBA" id="ARBA00022833"/>
    </source>
</evidence>
<keyword evidence="9" id="KW-0103">Bromodomain</keyword>
<dbReference type="PANTHER" id="PTHR46379:SF1">
    <property type="entry name" value="ZINC FINGER MYND DOMAIN-CONTAINING PROTEIN 11"/>
    <property type="match status" value="1"/>
</dbReference>
<evidence type="ECO:0000256" key="3">
    <source>
        <dbReference type="ARBA" id="ARBA00022454"/>
    </source>
</evidence>
<keyword evidence="4" id="KW-0479">Metal-binding</keyword>
<keyword evidence="15" id="KW-1185">Reference proteome</keyword>
<dbReference type="GO" id="GO:0008270">
    <property type="term" value="F:zinc ion binding"/>
    <property type="evidence" value="ECO:0007669"/>
    <property type="project" value="UniProtKB-KW"/>
</dbReference>
<evidence type="ECO:0000256" key="5">
    <source>
        <dbReference type="ARBA" id="ARBA00022771"/>
    </source>
</evidence>
<evidence type="ECO:0000313" key="16">
    <source>
        <dbReference type="WBParaSite" id="scaffold13413_cov276.g16851"/>
    </source>
</evidence>
<dbReference type="WBParaSite" id="scaffold13413_cov276.g16851">
    <property type="protein sequence ID" value="scaffold13413_cov276.g16851"/>
    <property type="gene ID" value="scaffold13413_cov276.g16851"/>
</dbReference>
<evidence type="ECO:0000256" key="7">
    <source>
        <dbReference type="ARBA" id="ARBA00022853"/>
    </source>
</evidence>
<evidence type="ECO:0000256" key="1">
    <source>
        <dbReference type="ARBA" id="ARBA00004123"/>
    </source>
</evidence>
<protein>
    <submittedName>
        <fullName evidence="16">MYND-type domain-containing protein</fullName>
    </submittedName>
</protein>
<feature type="domain" description="MYND-type" evidence="14">
    <location>
        <begin position="82"/>
        <end position="116"/>
    </location>
</feature>
<feature type="coiled-coil region" evidence="13">
    <location>
        <begin position="36"/>
        <end position="79"/>
    </location>
</feature>
<keyword evidence="13" id="KW-0175">Coiled coil</keyword>
<dbReference type="InterPro" id="IPR057053">
    <property type="entry name" value="MYND_ZMYND11_ZMYD8"/>
</dbReference>
<dbReference type="GO" id="GO:0003714">
    <property type="term" value="F:transcription corepressor activity"/>
    <property type="evidence" value="ECO:0007669"/>
    <property type="project" value="InterPro"/>
</dbReference>
<keyword evidence="10" id="KW-0804">Transcription</keyword>
<dbReference type="GO" id="GO:0009966">
    <property type="term" value="P:regulation of signal transduction"/>
    <property type="evidence" value="ECO:0007669"/>
    <property type="project" value="TreeGrafter"/>
</dbReference>
<dbReference type="PROSITE" id="PS50865">
    <property type="entry name" value="ZF_MYND_2"/>
    <property type="match status" value="1"/>
</dbReference>
<sequence length="326" mass="39144">MISVLIAHRAAEEGEIPLALHQEYISDLQRKQTEYMAQYRDEMDAERSRQEELFQRRLQDEVQRLNEKHRRELQMAKKKQWCWQCEQEAIYHCCWNTAYCSVECQQTHWPMHRRYCRRKKTAQTASTLTQQQNTSSSNNGEREMAKVIRQCWVWRKNNRVWRYLPRRDDRVNRVDLDVLAEQCETFPDPMPVEPPKLWVAWIFRDLENDHVRKLFGKYPKPGELHIFMNTLSNNKQLWKIKHLIEIRPISFPNGEPGPEDVYNLEVMADGRCIIDENLADPRNVQLLDPTKQFTKNYLMSKLRSKDARLKEIYEDTVYNPENISIC</sequence>
<dbReference type="Proteomes" id="UP000887561">
    <property type="component" value="Unplaced"/>
</dbReference>
<evidence type="ECO:0000256" key="10">
    <source>
        <dbReference type="ARBA" id="ARBA00023163"/>
    </source>
</evidence>
<evidence type="ECO:0000256" key="9">
    <source>
        <dbReference type="ARBA" id="ARBA00023117"/>
    </source>
</evidence>
<dbReference type="PROSITE" id="PS01360">
    <property type="entry name" value="ZF_MYND_1"/>
    <property type="match status" value="1"/>
</dbReference>
<organism evidence="15 16">
    <name type="scientific">Meloidogyne javanica</name>
    <name type="common">Root-knot nematode worm</name>
    <dbReference type="NCBI Taxonomy" id="6303"/>
    <lineage>
        <taxon>Eukaryota</taxon>
        <taxon>Metazoa</taxon>
        <taxon>Ecdysozoa</taxon>
        <taxon>Nematoda</taxon>
        <taxon>Chromadorea</taxon>
        <taxon>Rhabditida</taxon>
        <taxon>Tylenchina</taxon>
        <taxon>Tylenchomorpha</taxon>
        <taxon>Tylenchoidea</taxon>
        <taxon>Meloidogynidae</taxon>
        <taxon>Meloidogyninae</taxon>
        <taxon>Meloidogyne</taxon>
        <taxon>Meloidogyne incognita group</taxon>
    </lineage>
</organism>
<keyword evidence="3" id="KW-0158">Chromosome</keyword>
<reference evidence="16" key="1">
    <citation type="submission" date="2022-11" db="UniProtKB">
        <authorList>
            <consortium name="WormBaseParasite"/>
        </authorList>
    </citation>
    <scope>IDENTIFICATION</scope>
</reference>
<dbReference type="GO" id="GO:0005694">
    <property type="term" value="C:chromosome"/>
    <property type="evidence" value="ECO:0007669"/>
    <property type="project" value="UniProtKB-SubCell"/>
</dbReference>
<dbReference type="Pfam" id="PF24324">
    <property type="entry name" value="MYND_ZMYND11_ZMYD8"/>
    <property type="match status" value="1"/>
</dbReference>
<dbReference type="Gene3D" id="6.10.140.2220">
    <property type="match status" value="1"/>
</dbReference>
<comment type="subcellular location">
    <subcellularLocation>
        <location evidence="2">Chromosome</location>
    </subcellularLocation>
    <subcellularLocation>
        <location evidence="1">Nucleus</location>
    </subcellularLocation>
</comment>
<evidence type="ECO:0000256" key="12">
    <source>
        <dbReference type="PROSITE-ProRule" id="PRU00134"/>
    </source>
</evidence>
<dbReference type="InterPro" id="IPR002893">
    <property type="entry name" value="Znf_MYND"/>
</dbReference>
<dbReference type="InterPro" id="IPR047269">
    <property type="entry name" value="ZMY11"/>
</dbReference>
<name>A0A915LJX9_MELJA</name>
<dbReference type="FunFam" id="6.10.140.2220:FF:000002">
    <property type="entry name" value="Protein kinase C-binding protein 1 isoform C"/>
    <property type="match status" value="1"/>
</dbReference>
<dbReference type="AlphaFoldDB" id="A0A915LJX9"/>
<proteinExistence type="predicted"/>
<evidence type="ECO:0000259" key="14">
    <source>
        <dbReference type="PROSITE" id="PS50865"/>
    </source>
</evidence>